<comment type="caution">
    <text evidence="11">The sequence shown here is derived from an EMBL/GenBank/DDBJ whole genome shotgun (WGS) entry which is preliminary data.</text>
</comment>
<dbReference type="Pfam" id="PF01494">
    <property type="entry name" value="FAD_binding_3"/>
    <property type="match status" value="1"/>
</dbReference>
<name>A0ABW5MWB7_9FLAO</name>
<evidence type="ECO:0000256" key="6">
    <source>
        <dbReference type="ARBA" id="ARBA00023002"/>
    </source>
</evidence>
<evidence type="ECO:0000256" key="2">
    <source>
        <dbReference type="ARBA" id="ARBA00022630"/>
    </source>
</evidence>
<evidence type="ECO:0000313" key="11">
    <source>
        <dbReference type="EMBL" id="MFD2587038.1"/>
    </source>
</evidence>
<dbReference type="InterPro" id="IPR036188">
    <property type="entry name" value="FAD/NAD-bd_sf"/>
</dbReference>
<reference evidence="12" key="1">
    <citation type="journal article" date="2019" name="Int. J. Syst. Evol. Microbiol.">
        <title>The Global Catalogue of Microorganisms (GCM) 10K type strain sequencing project: providing services to taxonomists for standard genome sequencing and annotation.</title>
        <authorList>
            <consortium name="The Broad Institute Genomics Platform"/>
            <consortium name="The Broad Institute Genome Sequencing Center for Infectious Disease"/>
            <person name="Wu L."/>
            <person name="Ma J."/>
        </authorList>
    </citation>
    <scope>NUCLEOTIDE SEQUENCE [LARGE SCALE GENOMIC DNA]</scope>
    <source>
        <strain evidence="12">KCTC 52368</strain>
    </source>
</reference>
<sequence>MKETKKIVIVGAGLCGSLLAIRMAQRGHKVEVYERLPDMRKTPLAGGRSINLALSDRGLKAIKSAGFKEEILEECIGMDGRMIHSINGEERFSSYSGREGERINSVSRTGLNITLLDKADEFDNVNIHFDSKCKHIDLDNAVAEFVHKGGKAITVKADVILGTDGAGSIVRKSMMARTPELLFNYSQNFLRSGYKELEIPATDEGGYRIEKNALHIWPRGKFMMIALPNLDGSFTVTLFHPYEGEGGFNTLNTKEKVVDFFKKYYPDSLEHFPNLAEEYFNNPVGMLGTIKCYPWQAFGKTLIMGDAAHAIVPFYGQGMNASFEDVRIFDETLDECNDDFEKAFQKFQEIRVHNTNAIADLAVDNFYEMQDKVSDEIFIRKRTIEMKLEQTYPDYYSKYSLVTFQEDLPYHEAMIRGRKQDELLLKICSSVDWDTIPIETIYEQVKQLTI</sequence>
<accession>A0ABW5MWB7</accession>
<dbReference type="RefSeq" id="WP_377766590.1">
    <property type="nucleotide sequence ID" value="NZ_JBHULB010000008.1"/>
</dbReference>
<dbReference type="Gene3D" id="3.50.50.60">
    <property type="entry name" value="FAD/NAD(P)-binding domain"/>
    <property type="match status" value="1"/>
</dbReference>
<dbReference type="InterPro" id="IPR027545">
    <property type="entry name" value="Kynurenine_monooxygenase"/>
</dbReference>
<evidence type="ECO:0000256" key="3">
    <source>
        <dbReference type="ARBA" id="ARBA00022642"/>
    </source>
</evidence>
<comment type="cofactor">
    <cofactor evidence="1 9">
        <name>FAD</name>
        <dbReference type="ChEBI" id="CHEBI:57692"/>
    </cofactor>
</comment>
<evidence type="ECO:0000256" key="7">
    <source>
        <dbReference type="ARBA" id="ARBA00023033"/>
    </source>
</evidence>
<evidence type="ECO:0000256" key="5">
    <source>
        <dbReference type="ARBA" id="ARBA00022857"/>
    </source>
</evidence>
<comment type="similarity">
    <text evidence="9">Belongs to the aromatic-ring hydroxylase family. KMO subfamily.</text>
</comment>
<evidence type="ECO:0000256" key="9">
    <source>
        <dbReference type="HAMAP-Rule" id="MF_01971"/>
    </source>
</evidence>
<keyword evidence="7 9" id="KW-0503">Monooxygenase</keyword>
<dbReference type="HAMAP" id="MF_01971">
    <property type="entry name" value="Kynurenine_monooxygenase"/>
    <property type="match status" value="1"/>
</dbReference>
<dbReference type="EMBL" id="JBHULB010000008">
    <property type="protein sequence ID" value="MFD2587038.1"/>
    <property type="molecule type" value="Genomic_DNA"/>
</dbReference>
<dbReference type="InterPro" id="IPR002938">
    <property type="entry name" value="FAD-bd"/>
</dbReference>
<keyword evidence="3 9" id="KW-0662">Pyridine nucleotide biosynthesis</keyword>
<evidence type="ECO:0000256" key="4">
    <source>
        <dbReference type="ARBA" id="ARBA00022827"/>
    </source>
</evidence>
<dbReference type="SUPFAM" id="SSF51905">
    <property type="entry name" value="FAD/NAD(P)-binding domain"/>
    <property type="match status" value="1"/>
</dbReference>
<dbReference type="PANTHER" id="PTHR46028:SF2">
    <property type="entry name" value="KYNURENINE 3-MONOOXYGENASE"/>
    <property type="match status" value="1"/>
</dbReference>
<organism evidence="11 12">
    <name type="scientific">Croceitalea marina</name>
    <dbReference type="NCBI Taxonomy" id="1775166"/>
    <lineage>
        <taxon>Bacteria</taxon>
        <taxon>Pseudomonadati</taxon>
        <taxon>Bacteroidota</taxon>
        <taxon>Flavobacteriia</taxon>
        <taxon>Flavobacteriales</taxon>
        <taxon>Flavobacteriaceae</taxon>
        <taxon>Croceitalea</taxon>
    </lineage>
</organism>
<comment type="function">
    <text evidence="9">Catalyzes the hydroxylation of L-kynurenine (L-Kyn) to form 3-hydroxy-L-kynurenine (L-3OHKyn). Required for synthesis of quinolinic acid.</text>
</comment>
<keyword evidence="12" id="KW-1185">Reference proteome</keyword>
<evidence type="ECO:0000256" key="8">
    <source>
        <dbReference type="ARBA" id="ARBA00047818"/>
    </source>
</evidence>
<dbReference type="Proteomes" id="UP001597526">
    <property type="component" value="Unassembled WGS sequence"/>
</dbReference>
<protein>
    <recommendedName>
        <fullName evidence="9">Kynurenine 3-monooxygenase</fullName>
        <ecNumber evidence="9">1.14.13.9</ecNumber>
    </recommendedName>
    <alternativeName>
        <fullName evidence="9">Kynurenine 3-hydroxylase</fullName>
    </alternativeName>
</protein>
<keyword evidence="5 9" id="KW-0521">NADP</keyword>
<keyword evidence="4 9" id="KW-0274">FAD</keyword>
<comment type="pathway">
    <text evidence="9">Cofactor biosynthesis; NAD(+) biosynthesis; quinolinate from L-kynurenine: step 1/3.</text>
</comment>
<dbReference type="PRINTS" id="PR00420">
    <property type="entry name" value="RNGMNOXGNASE"/>
</dbReference>
<dbReference type="PANTHER" id="PTHR46028">
    <property type="entry name" value="KYNURENINE 3-MONOOXYGENASE"/>
    <property type="match status" value="1"/>
</dbReference>
<evidence type="ECO:0000313" key="12">
    <source>
        <dbReference type="Proteomes" id="UP001597526"/>
    </source>
</evidence>
<evidence type="ECO:0000256" key="1">
    <source>
        <dbReference type="ARBA" id="ARBA00001974"/>
    </source>
</evidence>
<feature type="domain" description="FAD-binding" evidence="10">
    <location>
        <begin position="6"/>
        <end position="326"/>
    </location>
</feature>
<proteinExistence type="inferred from homology"/>
<dbReference type="EC" id="1.14.13.9" evidence="9"/>
<keyword evidence="6 9" id="KW-0560">Oxidoreductase</keyword>
<keyword evidence="2 9" id="KW-0285">Flavoprotein</keyword>
<comment type="catalytic activity">
    <reaction evidence="8 9">
        <text>L-kynurenine + NADPH + O2 + H(+) = 3-hydroxy-L-kynurenine + NADP(+) + H2O</text>
        <dbReference type="Rhea" id="RHEA:20545"/>
        <dbReference type="ChEBI" id="CHEBI:15377"/>
        <dbReference type="ChEBI" id="CHEBI:15378"/>
        <dbReference type="ChEBI" id="CHEBI:15379"/>
        <dbReference type="ChEBI" id="CHEBI:57783"/>
        <dbReference type="ChEBI" id="CHEBI:57959"/>
        <dbReference type="ChEBI" id="CHEBI:58125"/>
        <dbReference type="ChEBI" id="CHEBI:58349"/>
        <dbReference type="EC" id="1.14.13.9"/>
    </reaction>
</comment>
<gene>
    <name evidence="9" type="primary">kmo</name>
    <name evidence="11" type="ORF">ACFSQJ_08855</name>
</gene>
<evidence type="ECO:0000259" key="10">
    <source>
        <dbReference type="Pfam" id="PF01494"/>
    </source>
</evidence>